<dbReference type="RefSeq" id="WP_118155186.1">
    <property type="nucleotide sequence ID" value="NZ_QWEY01000010.1"/>
</dbReference>
<dbReference type="PANTHER" id="PTHR30537">
    <property type="entry name" value="HTH-TYPE TRANSCRIPTIONAL REGULATOR"/>
    <property type="match status" value="1"/>
</dbReference>
<dbReference type="SUPFAM" id="SSF53850">
    <property type="entry name" value="Periplasmic binding protein-like II"/>
    <property type="match status" value="1"/>
</dbReference>
<organism evidence="6 7">
    <name type="scientific">Pseudotabrizicola alkalilacus</name>
    <dbReference type="NCBI Taxonomy" id="2305252"/>
    <lineage>
        <taxon>Bacteria</taxon>
        <taxon>Pseudomonadati</taxon>
        <taxon>Pseudomonadota</taxon>
        <taxon>Alphaproteobacteria</taxon>
        <taxon>Rhodobacterales</taxon>
        <taxon>Paracoccaceae</taxon>
        <taxon>Pseudotabrizicola</taxon>
    </lineage>
</organism>
<dbReference type="GO" id="GO:0006351">
    <property type="term" value="P:DNA-templated transcription"/>
    <property type="evidence" value="ECO:0007669"/>
    <property type="project" value="TreeGrafter"/>
</dbReference>
<dbReference type="SUPFAM" id="SSF46785">
    <property type="entry name" value="Winged helix' DNA-binding domain"/>
    <property type="match status" value="1"/>
</dbReference>
<dbReference type="InterPro" id="IPR058163">
    <property type="entry name" value="LysR-type_TF_proteobact-type"/>
</dbReference>
<comment type="caution">
    <text evidence="6">The sequence shown here is derived from an EMBL/GenBank/DDBJ whole genome shotgun (WGS) entry which is preliminary data.</text>
</comment>
<evidence type="ECO:0000313" key="7">
    <source>
        <dbReference type="Proteomes" id="UP000284547"/>
    </source>
</evidence>
<protein>
    <submittedName>
        <fullName evidence="6">LysR family transcriptional regulator</fullName>
    </submittedName>
</protein>
<dbReference type="Pfam" id="PF03466">
    <property type="entry name" value="LysR_substrate"/>
    <property type="match status" value="1"/>
</dbReference>
<dbReference type="Gene3D" id="3.40.190.290">
    <property type="match status" value="1"/>
</dbReference>
<keyword evidence="2" id="KW-0805">Transcription regulation</keyword>
<dbReference type="Proteomes" id="UP000284547">
    <property type="component" value="Unassembled WGS sequence"/>
</dbReference>
<dbReference type="Pfam" id="PF00126">
    <property type="entry name" value="HTH_1"/>
    <property type="match status" value="1"/>
</dbReference>
<keyword evidence="4" id="KW-0804">Transcription</keyword>
<evidence type="ECO:0000259" key="5">
    <source>
        <dbReference type="PROSITE" id="PS50931"/>
    </source>
</evidence>
<dbReference type="GO" id="GO:0043565">
    <property type="term" value="F:sequence-specific DNA binding"/>
    <property type="evidence" value="ECO:0007669"/>
    <property type="project" value="TreeGrafter"/>
</dbReference>
<proteinExistence type="inferred from homology"/>
<dbReference type="AlphaFoldDB" id="A0A411YZC0"/>
<comment type="similarity">
    <text evidence="1">Belongs to the LysR transcriptional regulatory family.</text>
</comment>
<keyword evidence="3" id="KW-0238">DNA-binding</keyword>
<dbReference type="InterPro" id="IPR036388">
    <property type="entry name" value="WH-like_DNA-bd_sf"/>
</dbReference>
<dbReference type="EMBL" id="QWEY01000010">
    <property type="protein sequence ID" value="RGP36148.1"/>
    <property type="molecule type" value="Genomic_DNA"/>
</dbReference>
<dbReference type="InterPro" id="IPR005119">
    <property type="entry name" value="LysR_subst-bd"/>
</dbReference>
<dbReference type="InterPro" id="IPR036390">
    <property type="entry name" value="WH_DNA-bd_sf"/>
</dbReference>
<accession>A0A411YZC0</accession>
<dbReference type="InterPro" id="IPR000847">
    <property type="entry name" value="LysR_HTH_N"/>
</dbReference>
<name>A0A411YZC0_9RHOB</name>
<keyword evidence="7" id="KW-1185">Reference proteome</keyword>
<reference evidence="6 7" key="1">
    <citation type="submission" date="2018-08" db="EMBL/GenBank/DDBJ databases">
        <title>Flavobacterium tibetense sp. nov., isolated from a wetland YonghuCo on Tibetan Plateau.</title>
        <authorList>
            <person name="Phurbu D."/>
            <person name="Lu H."/>
            <person name="Xing P."/>
        </authorList>
    </citation>
    <scope>NUCLEOTIDE SEQUENCE [LARGE SCALE GENOMIC DNA]</scope>
    <source>
        <strain evidence="6 7">DJC</strain>
    </source>
</reference>
<dbReference type="GO" id="GO:0003700">
    <property type="term" value="F:DNA-binding transcription factor activity"/>
    <property type="evidence" value="ECO:0007669"/>
    <property type="project" value="InterPro"/>
</dbReference>
<evidence type="ECO:0000256" key="3">
    <source>
        <dbReference type="ARBA" id="ARBA00023125"/>
    </source>
</evidence>
<sequence length="306" mass="32794">MDWDDLRVFLAVARTETLSGAGKRLGLDPATVGRRVARLEEGAGARLFLKSPQGYALTEEGAKLVPHAEAAEAALTGAEEALRGGGGTGLSGQIRLGAPDGCANYILPQVIRAICDENPALEVQIVALPRVFNLSRREADLAIGVSRPQAGRLTVQKLTDYRLHLVAHPDYLAHAPPLRGLADLKAHRVVGYIADMIFDKELDYLGPLGANTPPMASNSVSVQLNLLRAGAGVGVAHDFALPFAPELVKVLTGSLSLTRAFWLIRHEGDAHSARLSRFADRLAQGIRREVQRLESRTCAQADPQDA</sequence>
<evidence type="ECO:0000256" key="4">
    <source>
        <dbReference type="ARBA" id="ARBA00023163"/>
    </source>
</evidence>
<gene>
    <name evidence="6" type="ORF">D1012_16675</name>
</gene>
<dbReference type="PANTHER" id="PTHR30537:SF3">
    <property type="entry name" value="TRANSCRIPTIONAL REGULATORY PROTEIN"/>
    <property type="match status" value="1"/>
</dbReference>
<dbReference type="PROSITE" id="PS50931">
    <property type="entry name" value="HTH_LYSR"/>
    <property type="match status" value="1"/>
</dbReference>
<evidence type="ECO:0000313" key="6">
    <source>
        <dbReference type="EMBL" id="RGP36148.1"/>
    </source>
</evidence>
<evidence type="ECO:0000256" key="1">
    <source>
        <dbReference type="ARBA" id="ARBA00009437"/>
    </source>
</evidence>
<feature type="domain" description="HTH lysR-type" evidence="5">
    <location>
        <begin position="1"/>
        <end position="58"/>
    </location>
</feature>
<dbReference type="Gene3D" id="1.10.10.10">
    <property type="entry name" value="Winged helix-like DNA-binding domain superfamily/Winged helix DNA-binding domain"/>
    <property type="match status" value="1"/>
</dbReference>
<dbReference type="OrthoDB" id="9787460at2"/>
<evidence type="ECO:0000256" key="2">
    <source>
        <dbReference type="ARBA" id="ARBA00023015"/>
    </source>
</evidence>